<accession>A0ABW3ZZR3</accession>
<evidence type="ECO:0000313" key="3">
    <source>
        <dbReference type="EMBL" id="MFD1363734.1"/>
    </source>
</evidence>
<dbReference type="Gene3D" id="3.40.50.720">
    <property type="entry name" value="NAD(P)-binding Rossmann-like Domain"/>
    <property type="match status" value="1"/>
</dbReference>
<proteinExistence type="predicted"/>
<dbReference type="SMART" id="SM00746">
    <property type="entry name" value="TRASH"/>
    <property type="match status" value="1"/>
</dbReference>
<dbReference type="InterPro" id="IPR052698">
    <property type="entry name" value="MoCofactor_Util/Proc"/>
</dbReference>
<dbReference type="InterPro" id="IPR003777">
    <property type="entry name" value="XdhC_CoxI"/>
</dbReference>
<feature type="domain" description="TRASH" evidence="2">
    <location>
        <begin position="368"/>
        <end position="406"/>
    </location>
</feature>
<organism evidence="3 4">
    <name type="scientific">Actinoplanes sichuanensis</name>
    <dbReference type="NCBI Taxonomy" id="512349"/>
    <lineage>
        <taxon>Bacteria</taxon>
        <taxon>Bacillati</taxon>
        <taxon>Actinomycetota</taxon>
        <taxon>Actinomycetes</taxon>
        <taxon>Micromonosporales</taxon>
        <taxon>Micromonosporaceae</taxon>
        <taxon>Actinoplanes</taxon>
    </lineage>
</organism>
<protein>
    <submittedName>
        <fullName evidence="3">XdhC family protein</fullName>
    </submittedName>
</protein>
<dbReference type="RefSeq" id="WP_317786855.1">
    <property type="nucleotide sequence ID" value="NZ_AP028461.1"/>
</dbReference>
<name>A0ABW3ZZR3_9ACTN</name>
<reference evidence="4" key="1">
    <citation type="journal article" date="2019" name="Int. J. Syst. Evol. Microbiol.">
        <title>The Global Catalogue of Microorganisms (GCM) 10K type strain sequencing project: providing services to taxonomists for standard genome sequencing and annotation.</title>
        <authorList>
            <consortium name="The Broad Institute Genomics Platform"/>
            <consortium name="The Broad Institute Genome Sequencing Center for Infectious Disease"/>
            <person name="Wu L."/>
            <person name="Ma J."/>
        </authorList>
    </citation>
    <scope>NUCLEOTIDE SEQUENCE [LARGE SCALE GENOMIC DNA]</scope>
    <source>
        <strain evidence="4">CCM 7526</strain>
    </source>
</reference>
<dbReference type="InterPro" id="IPR027051">
    <property type="entry name" value="XdhC_Rossmann_dom"/>
</dbReference>
<evidence type="ECO:0000313" key="4">
    <source>
        <dbReference type="Proteomes" id="UP001597183"/>
    </source>
</evidence>
<dbReference type="Pfam" id="PF02625">
    <property type="entry name" value="XdhC_CoxI"/>
    <property type="match status" value="1"/>
</dbReference>
<comment type="caution">
    <text evidence="3">The sequence shown here is derived from an EMBL/GenBank/DDBJ whole genome shotgun (WGS) entry which is preliminary data.</text>
</comment>
<dbReference type="PANTHER" id="PTHR30388">
    <property type="entry name" value="ALDEHYDE OXIDOREDUCTASE MOLYBDENUM COFACTOR ASSEMBLY PROTEIN"/>
    <property type="match status" value="1"/>
</dbReference>
<dbReference type="EMBL" id="JBHTMK010000002">
    <property type="protein sequence ID" value="MFD1363734.1"/>
    <property type="molecule type" value="Genomic_DNA"/>
</dbReference>
<evidence type="ECO:0000259" key="2">
    <source>
        <dbReference type="SMART" id="SM00746"/>
    </source>
</evidence>
<sequence>MTTSTAERARELTAARCPFVHATVVRAQEPTSARAGDDAVILADGSIEGFVGGVCAETSVRAAAMETLRNGDSMLLRVLPEDSAEFPETPGALVVVNPCHSGGAIEIFLRPVLPKPLIAVAGESPISRAVTELAGFLDFEVIPSTASSSAASPSTASSSAASPSAASSVAGVTEVAGVTAVVVAGLGRDEERAIRAALDAGVGLIALVASHTRSAILLDAMDLTLDERARIRPHAGIDIGARTPKEIALSVLAEIVREMRTGGLIASPSSTLSAAAPPSSASPLSAPSAVSSSAPSAVSSSAGSVVSSSSVPIVSSGSTSVSQPVSPKAAPASHAEAAAFAQAEPEFVAGPTLPVGPATFTPAATAIDPICGMTVVVGADTHHAVVDGQDFWYCCPGCLKKHTRGRNS</sequence>
<keyword evidence="4" id="KW-1185">Reference proteome</keyword>
<evidence type="ECO:0000256" key="1">
    <source>
        <dbReference type="SAM" id="MobiDB-lite"/>
    </source>
</evidence>
<dbReference type="PANTHER" id="PTHR30388:SF4">
    <property type="entry name" value="MOLYBDENUM COFACTOR INSERTION CHAPERONE PAOD"/>
    <property type="match status" value="1"/>
</dbReference>
<gene>
    <name evidence="3" type="ORF">ACFQ5G_00095</name>
</gene>
<dbReference type="InterPro" id="IPR011017">
    <property type="entry name" value="TRASH_dom"/>
</dbReference>
<feature type="region of interest" description="Disordered" evidence="1">
    <location>
        <begin position="267"/>
        <end position="293"/>
    </location>
</feature>
<dbReference type="Pfam" id="PF13478">
    <property type="entry name" value="XdhC_C"/>
    <property type="match status" value="1"/>
</dbReference>
<dbReference type="Proteomes" id="UP001597183">
    <property type="component" value="Unassembled WGS sequence"/>
</dbReference>